<evidence type="ECO:0000256" key="5">
    <source>
        <dbReference type="ARBA" id="ARBA00023136"/>
    </source>
</evidence>
<reference evidence="8 9" key="1">
    <citation type="submission" date="2021-01" db="EMBL/GenBank/DDBJ databases">
        <title>Genomics of switchgrass bacterial isolates.</title>
        <authorList>
            <person name="Shade A."/>
        </authorList>
    </citation>
    <scope>NUCLEOTIDE SEQUENCE [LARGE SCALE GENOMIC DNA]</scope>
    <source>
        <strain evidence="8 9">PvP111</strain>
    </source>
</reference>
<comment type="caution">
    <text evidence="8">The sequence shown here is derived from an EMBL/GenBank/DDBJ whole genome shotgun (WGS) entry which is preliminary data.</text>
</comment>
<evidence type="ECO:0000313" key="8">
    <source>
        <dbReference type="EMBL" id="MBM7414166.1"/>
    </source>
</evidence>
<dbReference type="PANTHER" id="PTHR32196">
    <property type="entry name" value="ABC TRANSPORTER PERMEASE PROTEIN YPHD-RELATED-RELATED"/>
    <property type="match status" value="1"/>
</dbReference>
<keyword evidence="2" id="KW-1003">Cell membrane</keyword>
<feature type="region of interest" description="Disordered" evidence="6">
    <location>
        <begin position="1"/>
        <end position="25"/>
    </location>
</feature>
<dbReference type="InterPro" id="IPR001851">
    <property type="entry name" value="ABC_transp_permease"/>
</dbReference>
<dbReference type="Pfam" id="PF02653">
    <property type="entry name" value="BPD_transp_2"/>
    <property type="match status" value="1"/>
</dbReference>
<keyword evidence="8" id="KW-0762">Sugar transport</keyword>
<dbReference type="EMBL" id="JAFBBK010000001">
    <property type="protein sequence ID" value="MBM7414166.1"/>
    <property type="molecule type" value="Genomic_DNA"/>
</dbReference>
<feature type="compositionally biased region" description="Low complexity" evidence="6">
    <location>
        <begin position="1"/>
        <end position="10"/>
    </location>
</feature>
<evidence type="ECO:0000256" key="2">
    <source>
        <dbReference type="ARBA" id="ARBA00022475"/>
    </source>
</evidence>
<evidence type="ECO:0000313" key="9">
    <source>
        <dbReference type="Proteomes" id="UP000703038"/>
    </source>
</evidence>
<evidence type="ECO:0000256" key="7">
    <source>
        <dbReference type="SAM" id="Phobius"/>
    </source>
</evidence>
<feature type="transmembrane region" description="Helical" evidence="7">
    <location>
        <begin position="151"/>
        <end position="174"/>
    </location>
</feature>
<evidence type="ECO:0000256" key="6">
    <source>
        <dbReference type="SAM" id="MobiDB-lite"/>
    </source>
</evidence>
<feature type="transmembrane region" description="Helical" evidence="7">
    <location>
        <begin position="194"/>
        <end position="215"/>
    </location>
</feature>
<evidence type="ECO:0000256" key="3">
    <source>
        <dbReference type="ARBA" id="ARBA00022692"/>
    </source>
</evidence>
<sequence>MTDTLGVRPTSTPPPRPGSDAPAGRRMPGWMSHPVVWPLLALIALIVVNVVATPDFLDIRIENGGLFGNVVDIARNSAPLILVAVGMTLVVATRGIDLSVGAVAVIAAAVACTRIAAAPDEGAVTTVVMAVVWALGASLLLGLWNGLLVSVFGIQPIIATLVLMVAGRGLAMLITDGQITTVQDGAFSSLASGIVLGLPVALLIALAVVVVTALLTRRTALGMLVEAVGINPEASRLAGVSARTIVWTVYVFAATCSGIAGLIIAANTNSVNANSLGLWIELDAILAVVIGGTALTGGRFSLAGTVVGALLIGTLTRTIPNLGIPSEANYLFKALVVIVVCLLQSPRARASLLGLRHRRPTTRKAARS</sequence>
<feature type="transmembrane region" description="Helical" evidence="7">
    <location>
        <begin position="123"/>
        <end position="144"/>
    </location>
</feature>
<keyword evidence="5 7" id="KW-0472">Membrane</keyword>
<feature type="transmembrane region" description="Helical" evidence="7">
    <location>
        <begin position="35"/>
        <end position="53"/>
    </location>
</feature>
<gene>
    <name evidence="8" type="ORF">JOE42_000899</name>
</gene>
<feature type="transmembrane region" description="Helical" evidence="7">
    <location>
        <begin position="98"/>
        <end position="117"/>
    </location>
</feature>
<keyword evidence="4 7" id="KW-1133">Transmembrane helix</keyword>
<dbReference type="PANTHER" id="PTHR32196:SF19">
    <property type="entry name" value="GALACTOFURANOSE TRANSPORTER PERMEASE PROTEIN YTFT"/>
    <property type="match status" value="1"/>
</dbReference>
<protein>
    <submittedName>
        <fullName evidence="8">Simple sugar transport system permease protein</fullName>
    </submittedName>
</protein>
<feature type="transmembrane region" description="Helical" evidence="7">
    <location>
        <begin position="276"/>
        <end position="295"/>
    </location>
</feature>
<dbReference type="RefSeq" id="WP_239532362.1">
    <property type="nucleotide sequence ID" value="NZ_JAFBBK010000001.1"/>
</dbReference>
<accession>A0ABS2KSB6</accession>
<dbReference type="CDD" id="cd06579">
    <property type="entry name" value="TM_PBP1_transp_AraH_like"/>
    <property type="match status" value="1"/>
</dbReference>
<evidence type="ECO:0000256" key="1">
    <source>
        <dbReference type="ARBA" id="ARBA00004651"/>
    </source>
</evidence>
<feature type="transmembrane region" description="Helical" evidence="7">
    <location>
        <begin position="302"/>
        <end position="324"/>
    </location>
</feature>
<proteinExistence type="predicted"/>
<keyword evidence="9" id="KW-1185">Reference proteome</keyword>
<evidence type="ECO:0000256" key="4">
    <source>
        <dbReference type="ARBA" id="ARBA00022989"/>
    </source>
</evidence>
<keyword evidence="8" id="KW-0813">Transport</keyword>
<feature type="transmembrane region" description="Helical" evidence="7">
    <location>
        <begin position="245"/>
        <end position="264"/>
    </location>
</feature>
<name>A0ABS2KSB6_9NOCA</name>
<comment type="subcellular location">
    <subcellularLocation>
        <location evidence="1">Cell membrane</location>
        <topology evidence="1">Multi-pass membrane protein</topology>
    </subcellularLocation>
</comment>
<feature type="transmembrane region" description="Helical" evidence="7">
    <location>
        <begin position="73"/>
        <end position="91"/>
    </location>
</feature>
<dbReference type="Proteomes" id="UP000703038">
    <property type="component" value="Unassembled WGS sequence"/>
</dbReference>
<keyword evidence="3 7" id="KW-0812">Transmembrane</keyword>
<feature type="transmembrane region" description="Helical" evidence="7">
    <location>
        <begin position="330"/>
        <end position="348"/>
    </location>
</feature>
<organism evidence="8 9">
    <name type="scientific">Rhodococcoides corynebacterioides</name>
    <dbReference type="NCBI Taxonomy" id="53972"/>
    <lineage>
        <taxon>Bacteria</taxon>
        <taxon>Bacillati</taxon>
        <taxon>Actinomycetota</taxon>
        <taxon>Actinomycetes</taxon>
        <taxon>Mycobacteriales</taxon>
        <taxon>Nocardiaceae</taxon>
        <taxon>Rhodococcoides</taxon>
    </lineage>
</organism>